<feature type="domain" description="Protein kinase" evidence="5">
    <location>
        <begin position="1"/>
        <end position="369"/>
    </location>
</feature>
<dbReference type="Proteomes" id="UP000027195">
    <property type="component" value="Unassembled WGS sequence"/>
</dbReference>
<sequence length="369" mass="41992">MEPAPEVSVPLASPSSSLSDGFGISESEHFWVSRQPFFESQGYLLRPRYHPGWKRSWDTDIPPYDAEDGITPTCRPEKIMDATRIQDGLVVILKRVKRGGDEVDIMRYLSQDAFRSDKRNHCVPLLDVLDPGAGDDAFVVLPLLRKFDDPKFESIKDAVEFIKQMLQGLVFIHENGVAHRDCGRWNIMMDASKLYPQGFHPQRPNLSIDAQGPAKARRRASAPQPKYYFIDFDLSSRFDDATAPRLVTGRHCQDRTAPELSDRVPYDPFKLDVYILGNVFHRCLLSKYNSLAFLSPLVNRMISRTPDQRPSAPDALAEFRECMRSLSCLALHRRLVTPIPESFSKRLAQNGVHLVRYLKSTGQSFMCCM</sequence>
<dbReference type="SUPFAM" id="SSF56112">
    <property type="entry name" value="Protein kinase-like (PK-like)"/>
    <property type="match status" value="1"/>
</dbReference>
<dbReference type="PANTHER" id="PTHR43289:SF33">
    <property type="entry name" value="SERINE_THREONINE KINASE 31"/>
    <property type="match status" value="1"/>
</dbReference>
<keyword evidence="7" id="KW-1185">Reference proteome</keyword>
<evidence type="ECO:0000313" key="6">
    <source>
        <dbReference type="EMBL" id="KDQ19914.1"/>
    </source>
</evidence>
<protein>
    <recommendedName>
        <fullName evidence="5">Protein kinase domain-containing protein</fullName>
    </recommendedName>
</protein>
<dbReference type="GO" id="GO:0005524">
    <property type="term" value="F:ATP binding"/>
    <property type="evidence" value="ECO:0007669"/>
    <property type="project" value="UniProtKB-KW"/>
</dbReference>
<dbReference type="SMART" id="SM00220">
    <property type="entry name" value="S_TKc"/>
    <property type="match status" value="1"/>
</dbReference>
<dbReference type="GO" id="GO:0004674">
    <property type="term" value="F:protein serine/threonine kinase activity"/>
    <property type="evidence" value="ECO:0007669"/>
    <property type="project" value="TreeGrafter"/>
</dbReference>
<dbReference type="PROSITE" id="PS50011">
    <property type="entry name" value="PROTEIN_KINASE_DOM"/>
    <property type="match status" value="1"/>
</dbReference>
<keyword evidence="3" id="KW-0418">Kinase</keyword>
<evidence type="ECO:0000256" key="1">
    <source>
        <dbReference type="ARBA" id="ARBA00022679"/>
    </source>
</evidence>
<gene>
    <name evidence="6" type="ORF">BOTBODRAFT_51285</name>
</gene>
<evidence type="ECO:0000256" key="4">
    <source>
        <dbReference type="ARBA" id="ARBA00022840"/>
    </source>
</evidence>
<keyword evidence="4" id="KW-0067">ATP-binding</keyword>
<evidence type="ECO:0000256" key="3">
    <source>
        <dbReference type="ARBA" id="ARBA00022777"/>
    </source>
</evidence>
<dbReference type="OrthoDB" id="5987198at2759"/>
<dbReference type="InParanoid" id="A0A067MWD6"/>
<dbReference type="InterPro" id="IPR011009">
    <property type="entry name" value="Kinase-like_dom_sf"/>
</dbReference>
<accession>A0A067MWD6</accession>
<organism evidence="6 7">
    <name type="scientific">Botryobasidium botryosum (strain FD-172 SS1)</name>
    <dbReference type="NCBI Taxonomy" id="930990"/>
    <lineage>
        <taxon>Eukaryota</taxon>
        <taxon>Fungi</taxon>
        <taxon>Dikarya</taxon>
        <taxon>Basidiomycota</taxon>
        <taxon>Agaricomycotina</taxon>
        <taxon>Agaricomycetes</taxon>
        <taxon>Cantharellales</taxon>
        <taxon>Botryobasidiaceae</taxon>
        <taxon>Botryobasidium</taxon>
    </lineage>
</organism>
<dbReference type="AlphaFoldDB" id="A0A067MWD6"/>
<dbReference type="STRING" id="930990.A0A067MWD6"/>
<dbReference type="InterPro" id="IPR000719">
    <property type="entry name" value="Prot_kinase_dom"/>
</dbReference>
<dbReference type="EMBL" id="KL198018">
    <property type="protein sequence ID" value="KDQ19914.1"/>
    <property type="molecule type" value="Genomic_DNA"/>
</dbReference>
<evidence type="ECO:0000259" key="5">
    <source>
        <dbReference type="PROSITE" id="PS50011"/>
    </source>
</evidence>
<evidence type="ECO:0000256" key="2">
    <source>
        <dbReference type="ARBA" id="ARBA00022741"/>
    </source>
</evidence>
<keyword evidence="2" id="KW-0547">Nucleotide-binding</keyword>
<evidence type="ECO:0000313" key="7">
    <source>
        <dbReference type="Proteomes" id="UP000027195"/>
    </source>
</evidence>
<keyword evidence="1" id="KW-0808">Transferase</keyword>
<reference evidence="7" key="1">
    <citation type="journal article" date="2014" name="Proc. Natl. Acad. Sci. U.S.A.">
        <title>Extensive sampling of basidiomycete genomes demonstrates inadequacy of the white-rot/brown-rot paradigm for wood decay fungi.</title>
        <authorList>
            <person name="Riley R."/>
            <person name="Salamov A.A."/>
            <person name="Brown D.W."/>
            <person name="Nagy L.G."/>
            <person name="Floudas D."/>
            <person name="Held B.W."/>
            <person name="Levasseur A."/>
            <person name="Lombard V."/>
            <person name="Morin E."/>
            <person name="Otillar R."/>
            <person name="Lindquist E.A."/>
            <person name="Sun H."/>
            <person name="LaButti K.M."/>
            <person name="Schmutz J."/>
            <person name="Jabbour D."/>
            <person name="Luo H."/>
            <person name="Baker S.E."/>
            <person name="Pisabarro A.G."/>
            <person name="Walton J.D."/>
            <person name="Blanchette R.A."/>
            <person name="Henrissat B."/>
            <person name="Martin F."/>
            <person name="Cullen D."/>
            <person name="Hibbett D.S."/>
            <person name="Grigoriev I.V."/>
        </authorList>
    </citation>
    <scope>NUCLEOTIDE SEQUENCE [LARGE SCALE GENOMIC DNA]</scope>
    <source>
        <strain evidence="7">FD-172 SS1</strain>
    </source>
</reference>
<dbReference type="Gene3D" id="1.10.510.10">
    <property type="entry name" value="Transferase(Phosphotransferase) domain 1"/>
    <property type="match status" value="1"/>
</dbReference>
<dbReference type="PANTHER" id="PTHR43289">
    <property type="entry name" value="MITOGEN-ACTIVATED PROTEIN KINASE KINASE KINASE 20-RELATED"/>
    <property type="match status" value="1"/>
</dbReference>
<proteinExistence type="predicted"/>
<dbReference type="HOGENOM" id="CLU_044121_2_1_1"/>
<name>A0A067MWD6_BOTB1</name>